<name>A0AAV3RNK1_LITER</name>
<evidence type="ECO:0000313" key="2">
    <source>
        <dbReference type="Proteomes" id="UP001454036"/>
    </source>
</evidence>
<dbReference type="PANTHER" id="PTHR11439:SF463">
    <property type="entry name" value="REVERSE TRANSCRIPTASE TY1_COPIA-TYPE DOMAIN-CONTAINING PROTEIN"/>
    <property type="match status" value="1"/>
</dbReference>
<comment type="caution">
    <text evidence="1">The sequence shown here is derived from an EMBL/GenBank/DDBJ whole genome shotgun (WGS) entry which is preliminary data.</text>
</comment>
<evidence type="ECO:0000313" key="1">
    <source>
        <dbReference type="EMBL" id="GAA0177186.1"/>
    </source>
</evidence>
<dbReference type="EMBL" id="BAABME010010289">
    <property type="protein sequence ID" value="GAA0177186.1"/>
    <property type="molecule type" value="Genomic_DNA"/>
</dbReference>
<dbReference type="Proteomes" id="UP001454036">
    <property type="component" value="Unassembled WGS sequence"/>
</dbReference>
<dbReference type="AlphaFoldDB" id="A0AAV3RNK1"/>
<proteinExistence type="predicted"/>
<keyword evidence="2" id="KW-1185">Reference proteome</keyword>
<sequence length="89" mass="9987">MEAEFEMRMAKRTPLATDIKITKDEGGKEVDIINYRSMIGSLLYLTASKSNIANSFGVCARYQSAPNESHLNLVKRIIKYVQGLCVTDK</sequence>
<accession>A0AAV3RNK1</accession>
<gene>
    <name evidence="1" type="ORF">LIER_29668</name>
</gene>
<reference evidence="1 2" key="1">
    <citation type="submission" date="2024-01" db="EMBL/GenBank/DDBJ databases">
        <title>The complete chloroplast genome sequence of Lithospermum erythrorhizon: insights into the phylogenetic relationship among Boraginaceae species and the maternal lineages of purple gromwells.</title>
        <authorList>
            <person name="Okada T."/>
            <person name="Watanabe K."/>
        </authorList>
    </citation>
    <scope>NUCLEOTIDE SEQUENCE [LARGE SCALE GENOMIC DNA]</scope>
</reference>
<protein>
    <submittedName>
        <fullName evidence="1">Uncharacterized protein</fullName>
    </submittedName>
</protein>
<organism evidence="1 2">
    <name type="scientific">Lithospermum erythrorhizon</name>
    <name type="common">Purple gromwell</name>
    <name type="synonym">Lithospermum officinale var. erythrorhizon</name>
    <dbReference type="NCBI Taxonomy" id="34254"/>
    <lineage>
        <taxon>Eukaryota</taxon>
        <taxon>Viridiplantae</taxon>
        <taxon>Streptophyta</taxon>
        <taxon>Embryophyta</taxon>
        <taxon>Tracheophyta</taxon>
        <taxon>Spermatophyta</taxon>
        <taxon>Magnoliopsida</taxon>
        <taxon>eudicotyledons</taxon>
        <taxon>Gunneridae</taxon>
        <taxon>Pentapetalae</taxon>
        <taxon>asterids</taxon>
        <taxon>lamiids</taxon>
        <taxon>Boraginales</taxon>
        <taxon>Boraginaceae</taxon>
        <taxon>Boraginoideae</taxon>
        <taxon>Lithospermeae</taxon>
        <taxon>Lithospermum</taxon>
    </lineage>
</organism>
<dbReference type="PANTHER" id="PTHR11439">
    <property type="entry name" value="GAG-POL-RELATED RETROTRANSPOSON"/>
    <property type="match status" value="1"/>
</dbReference>